<dbReference type="EMBL" id="CP025781">
    <property type="protein sequence ID" value="QBC44263.1"/>
    <property type="molecule type" value="Genomic_DNA"/>
</dbReference>
<gene>
    <name evidence="1" type="ORF">C1H71_12470</name>
</gene>
<evidence type="ECO:0000313" key="2">
    <source>
        <dbReference type="Proteomes" id="UP000515917"/>
    </source>
</evidence>
<keyword evidence="2" id="KW-1185">Reference proteome</keyword>
<dbReference type="RefSeq" id="WP_130106800.1">
    <property type="nucleotide sequence ID" value="NZ_CP025781.1"/>
</dbReference>
<protein>
    <submittedName>
        <fullName evidence="1">Uncharacterized protein</fullName>
    </submittedName>
</protein>
<evidence type="ECO:0000313" key="1">
    <source>
        <dbReference type="EMBL" id="QBC44263.1"/>
    </source>
</evidence>
<dbReference type="AlphaFoldDB" id="A0A7G3GB31"/>
<dbReference type="Proteomes" id="UP000515917">
    <property type="component" value="Chromosome"/>
</dbReference>
<accession>A0A7G3GB31</accession>
<name>A0A7G3GB31_9NEIS</name>
<proteinExistence type="predicted"/>
<reference evidence="1 2" key="1">
    <citation type="submission" date="2018-01" db="EMBL/GenBank/DDBJ databases">
        <title>Genome sequence of Iodobacter sp. strain PCH194 isolated from Indian Trans-Himalaya.</title>
        <authorList>
            <person name="Kumar V."/>
            <person name="Thakur V."/>
            <person name="Kumar S."/>
            <person name="Singh D."/>
        </authorList>
    </citation>
    <scope>NUCLEOTIDE SEQUENCE [LARGE SCALE GENOMIC DNA]</scope>
    <source>
        <strain evidence="1 2">PCH194</strain>
    </source>
</reference>
<dbReference type="KEGG" id="ifl:C1H71_12470"/>
<organism evidence="1 2">
    <name type="scientific">Iodobacter fluviatilis</name>
    <dbReference type="NCBI Taxonomy" id="537"/>
    <lineage>
        <taxon>Bacteria</taxon>
        <taxon>Pseudomonadati</taxon>
        <taxon>Pseudomonadota</taxon>
        <taxon>Betaproteobacteria</taxon>
        <taxon>Neisseriales</taxon>
        <taxon>Chitinibacteraceae</taxon>
        <taxon>Iodobacter</taxon>
    </lineage>
</organism>
<sequence length="519" mass="58185">MTKPHLPIVIELSPPYQAGDEPIRYQSLWLLLRIVYAQQVEKRCLTAAAIRAHFPRAQAIRMLISRAFAEYSRLQITVGWGHDQQLDVSMLNPAQRSRGPFWLAKQSLDRLTFTQQGASLAPSDLTSFLGIQTSTHPQMSITAERKGVDYVMQDMSFWKHLTQGMREGHDGFVRPAALRMSDPFLLAQECAHDDFQQALALMKASLAWRRSDLLPESKQALKRFEHIIAVGQLASAQPTFAAMAQIVHAWDRYTHGDIETSRMLLLQLEASPSLGPVVRYNPRVRFEYLNLSALLYKYDAMAEGCTLRHESADAALQALSYALEAACEADSIDAVQHVAANIGWCLWLFSQLKLLKLTQASVQVQAMRWLGLSEWICDRFGVGSASAWNTIFILRIARGNCLAEGAASLEGFRLQQPLSLTAAATALQPFPAPFSPSKGFSSWFSWAQFTLEEYDSGHVSFPSLQLANLLLEAAWFCVYEQGASLTAYQIIERLRALLFELLPSERLFFRDALACIPLP</sequence>